<feature type="compositionally biased region" description="Basic and acidic residues" evidence="1">
    <location>
        <begin position="1"/>
        <end position="25"/>
    </location>
</feature>
<dbReference type="Proteomes" id="UP000269154">
    <property type="component" value="Unassembled WGS sequence"/>
</dbReference>
<reference evidence="2 3" key="1">
    <citation type="journal article" date="2018" name="ACS Chem. Biol.">
        <title>Ketoreductase domain dysfunction expands chemodiversity: malyngamide biosynthesis in the cyanobacterium Okeania hirsuta.</title>
        <authorList>
            <person name="Moss N.A."/>
            <person name="Leao T."/>
            <person name="Rankin M."/>
            <person name="McCullough T.M."/>
            <person name="Qu P."/>
            <person name="Korobeynikov A."/>
            <person name="Smith J.L."/>
            <person name="Gerwick L."/>
            <person name="Gerwick W.H."/>
        </authorList>
    </citation>
    <scope>NUCLEOTIDE SEQUENCE [LARGE SCALE GENOMIC DNA]</scope>
    <source>
        <strain evidence="2 3">PAB10Feb10-1</strain>
    </source>
</reference>
<feature type="region of interest" description="Disordered" evidence="1">
    <location>
        <begin position="1"/>
        <end position="26"/>
    </location>
</feature>
<dbReference type="AlphaFoldDB" id="A0A3N6P2T8"/>
<name>A0A3N6P2T8_9CYAN</name>
<protein>
    <submittedName>
        <fullName evidence="2">Uncharacterized protein</fullName>
    </submittedName>
</protein>
<evidence type="ECO:0000313" key="2">
    <source>
        <dbReference type="EMBL" id="RQH16612.1"/>
    </source>
</evidence>
<keyword evidence="3" id="KW-1185">Reference proteome</keyword>
<proteinExistence type="predicted"/>
<sequence>MEHRQGRAKEYSTGKESTTKDEAAEQWKSTFRQNTTALLLSRLHWGRLNLWTSYEEFQAIFTE</sequence>
<evidence type="ECO:0000256" key="1">
    <source>
        <dbReference type="SAM" id="MobiDB-lite"/>
    </source>
</evidence>
<evidence type="ECO:0000313" key="3">
    <source>
        <dbReference type="Proteomes" id="UP000269154"/>
    </source>
</evidence>
<dbReference type="EMBL" id="RCBY01000553">
    <property type="protein sequence ID" value="RQH16612.1"/>
    <property type="molecule type" value="Genomic_DNA"/>
</dbReference>
<accession>A0A3N6P2T8</accession>
<comment type="caution">
    <text evidence="2">The sequence shown here is derived from an EMBL/GenBank/DDBJ whole genome shotgun (WGS) entry which is preliminary data.</text>
</comment>
<organism evidence="2 3">
    <name type="scientific">Okeania hirsuta</name>
    <dbReference type="NCBI Taxonomy" id="1458930"/>
    <lineage>
        <taxon>Bacteria</taxon>
        <taxon>Bacillati</taxon>
        <taxon>Cyanobacteriota</taxon>
        <taxon>Cyanophyceae</taxon>
        <taxon>Oscillatoriophycideae</taxon>
        <taxon>Oscillatoriales</taxon>
        <taxon>Microcoleaceae</taxon>
        <taxon>Okeania</taxon>
    </lineage>
</organism>
<gene>
    <name evidence="2" type="ORF">D5R40_33925</name>
</gene>